<protein>
    <submittedName>
        <fullName evidence="1">Uncharacterized protein</fullName>
    </submittedName>
</protein>
<gene>
    <name evidence="1" type="ORF">DPMN_001526</name>
</gene>
<proteinExistence type="predicted"/>
<organism evidence="1 2">
    <name type="scientific">Dreissena polymorpha</name>
    <name type="common">Zebra mussel</name>
    <name type="synonym">Mytilus polymorpha</name>
    <dbReference type="NCBI Taxonomy" id="45954"/>
    <lineage>
        <taxon>Eukaryota</taxon>
        <taxon>Metazoa</taxon>
        <taxon>Spiralia</taxon>
        <taxon>Lophotrochozoa</taxon>
        <taxon>Mollusca</taxon>
        <taxon>Bivalvia</taxon>
        <taxon>Autobranchia</taxon>
        <taxon>Heteroconchia</taxon>
        <taxon>Euheterodonta</taxon>
        <taxon>Imparidentia</taxon>
        <taxon>Neoheterodontei</taxon>
        <taxon>Myida</taxon>
        <taxon>Dreissenoidea</taxon>
        <taxon>Dreissenidae</taxon>
        <taxon>Dreissena</taxon>
    </lineage>
</organism>
<keyword evidence="2" id="KW-1185">Reference proteome</keyword>
<reference evidence="1" key="2">
    <citation type="submission" date="2020-11" db="EMBL/GenBank/DDBJ databases">
        <authorList>
            <person name="McCartney M.A."/>
            <person name="Auch B."/>
            <person name="Kono T."/>
            <person name="Mallez S."/>
            <person name="Becker A."/>
            <person name="Gohl D.M."/>
            <person name="Silverstein K.A.T."/>
            <person name="Koren S."/>
            <person name="Bechman K.B."/>
            <person name="Herman A."/>
            <person name="Abrahante J.E."/>
            <person name="Garbe J."/>
        </authorList>
    </citation>
    <scope>NUCLEOTIDE SEQUENCE</scope>
    <source>
        <strain evidence="1">Duluth1</strain>
        <tissue evidence="1">Whole animal</tissue>
    </source>
</reference>
<evidence type="ECO:0000313" key="1">
    <source>
        <dbReference type="EMBL" id="KAH3877650.1"/>
    </source>
</evidence>
<name>A0A9D4RSZ7_DREPO</name>
<dbReference type="Proteomes" id="UP000828390">
    <property type="component" value="Unassembled WGS sequence"/>
</dbReference>
<dbReference type="AlphaFoldDB" id="A0A9D4RSZ7"/>
<evidence type="ECO:0000313" key="2">
    <source>
        <dbReference type="Proteomes" id="UP000828390"/>
    </source>
</evidence>
<sequence length="53" mass="5602">MTSPTVAHTYGGTVVMYVTMSRSTGVAVNLAVMRKCGTKTVRSVTGPHTCVQK</sequence>
<reference evidence="1" key="1">
    <citation type="journal article" date="2019" name="bioRxiv">
        <title>The Genome of the Zebra Mussel, Dreissena polymorpha: A Resource for Invasive Species Research.</title>
        <authorList>
            <person name="McCartney M.A."/>
            <person name="Auch B."/>
            <person name="Kono T."/>
            <person name="Mallez S."/>
            <person name="Zhang Y."/>
            <person name="Obille A."/>
            <person name="Becker A."/>
            <person name="Abrahante J.E."/>
            <person name="Garbe J."/>
            <person name="Badalamenti J.P."/>
            <person name="Herman A."/>
            <person name="Mangelson H."/>
            <person name="Liachko I."/>
            <person name="Sullivan S."/>
            <person name="Sone E.D."/>
            <person name="Koren S."/>
            <person name="Silverstein K.A.T."/>
            <person name="Beckman K.B."/>
            <person name="Gohl D.M."/>
        </authorList>
    </citation>
    <scope>NUCLEOTIDE SEQUENCE</scope>
    <source>
        <strain evidence="1">Duluth1</strain>
        <tissue evidence="1">Whole animal</tissue>
    </source>
</reference>
<comment type="caution">
    <text evidence="1">The sequence shown here is derived from an EMBL/GenBank/DDBJ whole genome shotgun (WGS) entry which is preliminary data.</text>
</comment>
<dbReference type="EMBL" id="JAIWYP010000001">
    <property type="protein sequence ID" value="KAH3877650.1"/>
    <property type="molecule type" value="Genomic_DNA"/>
</dbReference>
<accession>A0A9D4RSZ7</accession>